<evidence type="ECO:0000313" key="1">
    <source>
        <dbReference type="EMBL" id="AFK36544.1"/>
    </source>
</evidence>
<protein>
    <submittedName>
        <fullName evidence="1">Uncharacterized protein</fullName>
    </submittedName>
</protein>
<organism evidence="1">
    <name type="scientific">Lotus japonicus</name>
    <name type="common">Lotus corniculatus var. japonicus</name>
    <dbReference type="NCBI Taxonomy" id="34305"/>
    <lineage>
        <taxon>Eukaryota</taxon>
        <taxon>Viridiplantae</taxon>
        <taxon>Streptophyta</taxon>
        <taxon>Embryophyta</taxon>
        <taxon>Tracheophyta</taxon>
        <taxon>Spermatophyta</taxon>
        <taxon>Magnoliopsida</taxon>
        <taxon>eudicotyledons</taxon>
        <taxon>Gunneridae</taxon>
        <taxon>Pentapetalae</taxon>
        <taxon>rosids</taxon>
        <taxon>fabids</taxon>
        <taxon>Fabales</taxon>
        <taxon>Fabaceae</taxon>
        <taxon>Papilionoideae</taxon>
        <taxon>50 kb inversion clade</taxon>
        <taxon>NPAAA clade</taxon>
        <taxon>Hologalegina</taxon>
        <taxon>robinioid clade</taxon>
        <taxon>Loteae</taxon>
        <taxon>Lotus</taxon>
    </lineage>
</organism>
<accession>I3S8F2</accession>
<reference evidence="1" key="1">
    <citation type="submission" date="2012-05" db="EMBL/GenBank/DDBJ databases">
        <authorList>
            <person name="Krishnakumar V."/>
            <person name="Cheung F."/>
            <person name="Xiao Y."/>
            <person name="Chan A."/>
            <person name="Moskal W.A."/>
            <person name="Town C.D."/>
        </authorList>
    </citation>
    <scope>NUCLEOTIDE SEQUENCE</scope>
</reference>
<dbReference type="AlphaFoldDB" id="I3S8F2"/>
<proteinExistence type="evidence at transcript level"/>
<sequence length="55" mass="5763">MLSFKESIDVIKFCTHSATVAAEVDAEAVEAARCSTVAGTPDTTRRLIAAGHSIL</sequence>
<name>I3S8F2_LOTJA</name>
<dbReference type="EMBL" id="BT136749">
    <property type="protein sequence ID" value="AFK36544.1"/>
    <property type="molecule type" value="mRNA"/>
</dbReference>